<reference evidence="1 2" key="1">
    <citation type="submission" date="2014-01" db="EMBL/GenBank/DDBJ databases">
        <authorList>
            <consortium name="Genome Consortium for Active Teaching"/>
            <person name="Sontag T.C."/>
            <person name="Newman J.D."/>
        </authorList>
    </citation>
    <scope>NUCLEOTIDE SEQUENCE [LARGE SCALE GENOMIC DNA]</scope>
    <source>
        <strain evidence="1 2">DSM 19056</strain>
    </source>
</reference>
<keyword evidence="2" id="KW-1185">Reference proteome</keyword>
<sequence length="80" mass="9664">MARINWEWIPKKRSQILQIEQIHIGTNPLNRLNPREILIDEENSRRFYRLSKFILEPISNISRISERFLLIKNTLADFTD</sequence>
<evidence type="ECO:0000313" key="1">
    <source>
        <dbReference type="EMBL" id="OWK98294.1"/>
    </source>
</evidence>
<gene>
    <name evidence="1" type="ORF">AP75_06735</name>
</gene>
<dbReference type="AlphaFoldDB" id="A0A2D0A6J6"/>
<protein>
    <submittedName>
        <fullName evidence="1">Uncharacterized protein</fullName>
    </submittedName>
</protein>
<comment type="caution">
    <text evidence="1">The sequence shown here is derived from an EMBL/GenBank/DDBJ whole genome shotgun (WGS) entry which is preliminary data.</text>
</comment>
<dbReference type="RefSeq" id="WP_088263949.1">
    <property type="nucleotide sequence ID" value="NZ_JASZ02000011.1"/>
</dbReference>
<name>A0A2D0A6J6_9FLAO</name>
<dbReference type="EMBL" id="JASZ02000011">
    <property type="protein sequence ID" value="OWK98294.1"/>
    <property type="molecule type" value="Genomic_DNA"/>
</dbReference>
<accession>A0A2D0A6J6</accession>
<dbReference type="Proteomes" id="UP000197587">
    <property type="component" value="Unassembled WGS sequence"/>
</dbReference>
<proteinExistence type="predicted"/>
<organism evidence="1 2">
    <name type="scientific">Kaistella haifensis DSM 19056</name>
    <dbReference type="NCBI Taxonomy" id="1450526"/>
    <lineage>
        <taxon>Bacteria</taxon>
        <taxon>Pseudomonadati</taxon>
        <taxon>Bacteroidota</taxon>
        <taxon>Flavobacteriia</taxon>
        <taxon>Flavobacteriales</taxon>
        <taxon>Weeksellaceae</taxon>
        <taxon>Chryseobacterium group</taxon>
        <taxon>Kaistella</taxon>
    </lineage>
</organism>
<reference evidence="1 2" key="2">
    <citation type="submission" date="2017-05" db="EMBL/GenBank/DDBJ databases">
        <title>Genome of Chryseobacterium haifense.</title>
        <authorList>
            <person name="Newman J.D."/>
        </authorList>
    </citation>
    <scope>NUCLEOTIDE SEQUENCE [LARGE SCALE GENOMIC DNA]</scope>
    <source>
        <strain evidence="1 2">DSM 19056</strain>
    </source>
</reference>
<evidence type="ECO:0000313" key="2">
    <source>
        <dbReference type="Proteomes" id="UP000197587"/>
    </source>
</evidence>